<dbReference type="InterPro" id="IPR056683">
    <property type="entry name" value="DUF7781"/>
</dbReference>
<dbReference type="InterPro" id="IPR002885">
    <property type="entry name" value="PPR_rpt"/>
</dbReference>
<feature type="repeat" description="PPR" evidence="3">
    <location>
        <begin position="397"/>
        <end position="431"/>
    </location>
</feature>
<dbReference type="Pfam" id="PF13041">
    <property type="entry name" value="PPR_2"/>
    <property type="match status" value="5"/>
</dbReference>
<dbReference type="Pfam" id="PF01535">
    <property type="entry name" value="PPR"/>
    <property type="match status" value="3"/>
</dbReference>
<feature type="repeat" description="PPR" evidence="3">
    <location>
        <begin position="537"/>
        <end position="571"/>
    </location>
</feature>
<dbReference type="SUPFAM" id="SSF48452">
    <property type="entry name" value="TPR-like"/>
    <property type="match status" value="1"/>
</dbReference>
<dbReference type="AlphaFoldDB" id="A0AAP0DUU4"/>
<evidence type="ECO:0000256" key="1">
    <source>
        <dbReference type="ARBA" id="ARBA00007626"/>
    </source>
</evidence>
<dbReference type="Proteomes" id="UP001420932">
    <property type="component" value="Unassembled WGS sequence"/>
</dbReference>
<feature type="repeat" description="PPR" evidence="3">
    <location>
        <begin position="362"/>
        <end position="396"/>
    </location>
</feature>
<keyword evidence="2" id="KW-0677">Repeat</keyword>
<dbReference type="PROSITE" id="PS51375">
    <property type="entry name" value="PPR"/>
    <property type="match status" value="8"/>
</dbReference>
<feature type="domain" description="DUF7781" evidence="4">
    <location>
        <begin position="12"/>
        <end position="180"/>
    </location>
</feature>
<gene>
    <name evidence="5" type="ORF">Syun_030815</name>
</gene>
<dbReference type="InterPro" id="IPR011990">
    <property type="entry name" value="TPR-like_helical_dom_sf"/>
</dbReference>
<dbReference type="PANTHER" id="PTHR47938:SF7">
    <property type="entry name" value="PENTACOTRIPEPTIDE-REPEAT REGION OF PRORP DOMAIN-CONTAINING PROTEIN"/>
    <property type="match status" value="1"/>
</dbReference>
<evidence type="ECO:0000313" key="5">
    <source>
        <dbReference type="EMBL" id="KAK9081491.1"/>
    </source>
</evidence>
<dbReference type="GO" id="GO:0003729">
    <property type="term" value="F:mRNA binding"/>
    <property type="evidence" value="ECO:0007669"/>
    <property type="project" value="TreeGrafter"/>
</dbReference>
<proteinExistence type="inferred from homology"/>
<feature type="repeat" description="PPR" evidence="3">
    <location>
        <begin position="432"/>
        <end position="466"/>
    </location>
</feature>
<feature type="repeat" description="PPR" evidence="3">
    <location>
        <begin position="467"/>
        <end position="501"/>
    </location>
</feature>
<organism evidence="5 6">
    <name type="scientific">Stephania yunnanensis</name>
    <dbReference type="NCBI Taxonomy" id="152371"/>
    <lineage>
        <taxon>Eukaryota</taxon>
        <taxon>Viridiplantae</taxon>
        <taxon>Streptophyta</taxon>
        <taxon>Embryophyta</taxon>
        <taxon>Tracheophyta</taxon>
        <taxon>Spermatophyta</taxon>
        <taxon>Magnoliopsida</taxon>
        <taxon>Ranunculales</taxon>
        <taxon>Menispermaceae</taxon>
        <taxon>Menispermoideae</taxon>
        <taxon>Cissampelideae</taxon>
        <taxon>Stephania</taxon>
    </lineage>
</organism>
<dbReference type="EMBL" id="JBBNAF010000053">
    <property type="protein sequence ID" value="KAK9081491.1"/>
    <property type="molecule type" value="Genomic_DNA"/>
</dbReference>
<feature type="repeat" description="PPR" evidence="3">
    <location>
        <begin position="746"/>
        <end position="780"/>
    </location>
</feature>
<keyword evidence="6" id="KW-1185">Reference proteome</keyword>
<comment type="caution">
    <text evidence="5">The sequence shown here is derived from an EMBL/GenBank/DDBJ whole genome shotgun (WGS) entry which is preliminary data.</text>
</comment>
<dbReference type="Gene3D" id="1.25.40.10">
    <property type="entry name" value="Tetratricopeptide repeat domain"/>
    <property type="match status" value="4"/>
</dbReference>
<comment type="similarity">
    <text evidence="1">Belongs to the PPR family. P subfamily.</text>
</comment>
<evidence type="ECO:0000256" key="3">
    <source>
        <dbReference type="PROSITE-ProRule" id="PRU00708"/>
    </source>
</evidence>
<dbReference type="PANTHER" id="PTHR47938">
    <property type="entry name" value="RESPIRATORY COMPLEX I CHAPERONE (CIA84), PUTATIVE (AFU_ORTHOLOGUE AFUA_2G06020)-RELATED"/>
    <property type="match status" value="1"/>
</dbReference>
<evidence type="ECO:0000259" key="4">
    <source>
        <dbReference type="Pfam" id="PF25003"/>
    </source>
</evidence>
<sequence>MESNLNGEEPTSWDELYNINLVPSELFLKFRKEIQGFRVGLNLEFYNAPINECQAKLVLKPLASDRRWKFMYEPLHHDVRVLSKKIPITKFLNLQVGVGHSFQLHATGWKWKLSTCLGGDGVSRIRNKTTLGLCPGMDLRFGWRAEYVLPEFQGALGTGEPAFNMNSGRLQASLDRAKVTCLLKTFEADMKDLQLPNVNLELKRLNMPNRNLIFASGRLDVPHTSDAKPLSSPLSTFLPYTHNPNNLVDLICLNLKLNDGNAVSLREEVQWVLPQLGTHEISRVLCRCQSSPLSALNFFNWVKFDLGLRPSVQNYCIIVHILVWSQEFSQSMKFLVELANGECPSLVVFKNLVSCTEDCNWNPIVFDILVKAYVKVGNVEEGLKAFKEIVKIGLLPSVSASNAVLNGLLKSNRVDECWEMYNEMGRVGIPSNGFTFNILTHVLCRDGDVGKVNEFLEKMEEEGFDPDVVTYNTLINSYCKKCRLDDAFYLYRIMYRRGVPPDLVTYTALMKGLCKENKVKEAHQLFHQMIHRGLDPDTVAYNSLISGYCKEGKMQKARLLFNEMVSSGLMPDDITCRLLIQGYRMEGRLLSSLNLIAQLQRLGVSIPWDIYNYLVIALCQDNRPNAANSLFQRMVADGGEGNLETYNCLIVSYCKFESINEALALKDEMAREGLKPDLLTYRALISCLCRLSVRKAELLTKEMVEAGVLPDSLICRALVNGYCKESDFDKAESLLKYFAVEFHIRDTESYNALMKLLGENGDVMKSLKLQEKMLKFGFVPNSLTCKSLIHGLSTAWKEKKKLGESVCLCRSL</sequence>
<accession>A0AAP0DUU4</accession>
<name>A0AAP0DUU4_9MAGN</name>
<evidence type="ECO:0000256" key="2">
    <source>
        <dbReference type="ARBA" id="ARBA00022737"/>
    </source>
</evidence>
<evidence type="ECO:0000313" key="6">
    <source>
        <dbReference type="Proteomes" id="UP001420932"/>
    </source>
</evidence>
<feature type="repeat" description="PPR" evidence="3">
    <location>
        <begin position="502"/>
        <end position="536"/>
    </location>
</feature>
<dbReference type="Pfam" id="PF25003">
    <property type="entry name" value="DUF7781"/>
    <property type="match status" value="1"/>
</dbReference>
<feature type="repeat" description="PPR" evidence="3">
    <location>
        <begin position="642"/>
        <end position="676"/>
    </location>
</feature>
<reference evidence="5 6" key="1">
    <citation type="submission" date="2024-01" db="EMBL/GenBank/DDBJ databases">
        <title>Genome assemblies of Stephania.</title>
        <authorList>
            <person name="Yang L."/>
        </authorList>
    </citation>
    <scope>NUCLEOTIDE SEQUENCE [LARGE SCALE GENOMIC DNA]</scope>
    <source>
        <strain evidence="5">YNDBR</strain>
        <tissue evidence="5">Leaf</tissue>
    </source>
</reference>
<protein>
    <recommendedName>
        <fullName evidence="4">DUF7781 domain-containing protein</fullName>
    </recommendedName>
</protein>
<dbReference type="NCBIfam" id="TIGR00756">
    <property type="entry name" value="PPR"/>
    <property type="match status" value="10"/>
</dbReference>